<sequence length="163" mass="20178">MVVVDWSRDTWINDFCEEIVEGLKKVFRENAEHRKEVLRHERLRVARKREQIKKNVSEQKQEWAEKQVHVKLRRKRKLKKLKKRRKKQRKKVMKIRRRTWIAFRVFVMIFRSEIVTLDILWIESKTYKYAILSPISLEKTFVPRNKKKKKLKLCYGYRKSEHG</sequence>
<keyword evidence="2" id="KW-1133">Transmembrane helix</keyword>
<dbReference type="AlphaFoldDB" id="E3LWI7"/>
<keyword evidence="4" id="KW-1185">Reference proteome</keyword>
<evidence type="ECO:0000256" key="1">
    <source>
        <dbReference type="SAM" id="Coils"/>
    </source>
</evidence>
<keyword evidence="1" id="KW-0175">Coiled coil</keyword>
<gene>
    <name evidence="3" type="ORF">CRE_02893</name>
</gene>
<feature type="transmembrane region" description="Helical" evidence="2">
    <location>
        <begin position="101"/>
        <end position="122"/>
    </location>
</feature>
<protein>
    <submittedName>
        <fullName evidence="3">Uncharacterized protein</fullName>
    </submittedName>
</protein>
<proteinExistence type="predicted"/>
<keyword evidence="2" id="KW-0812">Transmembrane</keyword>
<dbReference type="EMBL" id="DS268417">
    <property type="protein sequence ID" value="EFO83452.1"/>
    <property type="molecule type" value="Genomic_DNA"/>
</dbReference>
<dbReference type="Proteomes" id="UP000008281">
    <property type="component" value="Unassembled WGS sequence"/>
</dbReference>
<evidence type="ECO:0000313" key="3">
    <source>
        <dbReference type="EMBL" id="EFO83452.1"/>
    </source>
</evidence>
<organism evidence="4">
    <name type="scientific">Caenorhabditis remanei</name>
    <name type="common">Caenorhabditis vulgaris</name>
    <dbReference type="NCBI Taxonomy" id="31234"/>
    <lineage>
        <taxon>Eukaryota</taxon>
        <taxon>Metazoa</taxon>
        <taxon>Ecdysozoa</taxon>
        <taxon>Nematoda</taxon>
        <taxon>Chromadorea</taxon>
        <taxon>Rhabditida</taxon>
        <taxon>Rhabditina</taxon>
        <taxon>Rhabditomorpha</taxon>
        <taxon>Rhabditoidea</taxon>
        <taxon>Rhabditidae</taxon>
        <taxon>Peloderinae</taxon>
        <taxon>Caenorhabditis</taxon>
    </lineage>
</organism>
<dbReference type="HOGENOM" id="CLU_1628586_0_0_1"/>
<feature type="coiled-coil region" evidence="1">
    <location>
        <begin position="71"/>
        <end position="98"/>
    </location>
</feature>
<keyword evidence="2" id="KW-0472">Membrane</keyword>
<reference evidence="3" key="1">
    <citation type="submission" date="2007-07" db="EMBL/GenBank/DDBJ databases">
        <title>PCAP assembly of the Caenorhabditis remanei genome.</title>
        <authorList>
            <consortium name="The Caenorhabditis remanei Sequencing Consortium"/>
            <person name="Wilson R.K."/>
        </authorList>
    </citation>
    <scope>NUCLEOTIDE SEQUENCE [LARGE SCALE GENOMIC DNA]</scope>
    <source>
        <strain evidence="3">PB4641</strain>
    </source>
</reference>
<accession>E3LWI7</accession>
<evidence type="ECO:0000256" key="2">
    <source>
        <dbReference type="SAM" id="Phobius"/>
    </source>
</evidence>
<name>E3LWI7_CAERE</name>
<evidence type="ECO:0000313" key="4">
    <source>
        <dbReference type="Proteomes" id="UP000008281"/>
    </source>
</evidence>
<dbReference type="InParanoid" id="E3LWI7"/>